<organism evidence="1 2">
    <name type="scientific">Aquamicrobium aerolatum DSM 21857</name>
    <dbReference type="NCBI Taxonomy" id="1121003"/>
    <lineage>
        <taxon>Bacteria</taxon>
        <taxon>Pseudomonadati</taxon>
        <taxon>Pseudomonadota</taxon>
        <taxon>Alphaproteobacteria</taxon>
        <taxon>Hyphomicrobiales</taxon>
        <taxon>Phyllobacteriaceae</taxon>
        <taxon>Aerobium</taxon>
    </lineage>
</organism>
<dbReference type="GO" id="GO:0016491">
    <property type="term" value="F:oxidoreductase activity"/>
    <property type="evidence" value="ECO:0007669"/>
    <property type="project" value="InterPro"/>
</dbReference>
<dbReference type="AlphaFoldDB" id="A0A1I3SPA5"/>
<dbReference type="RefSeq" id="WP_091524826.1">
    <property type="nucleotide sequence ID" value="NZ_FORF01000032.1"/>
</dbReference>
<dbReference type="InterPro" id="IPR011008">
    <property type="entry name" value="Dimeric_a/b-barrel"/>
</dbReference>
<evidence type="ECO:0008006" key="3">
    <source>
        <dbReference type="Google" id="ProtNLM"/>
    </source>
</evidence>
<dbReference type="OrthoDB" id="7107863at2"/>
<accession>A0A1I3SPA5</accession>
<proteinExistence type="predicted"/>
<dbReference type="EMBL" id="FORF01000032">
    <property type="protein sequence ID" value="SFJ59237.1"/>
    <property type="molecule type" value="Genomic_DNA"/>
</dbReference>
<keyword evidence="2" id="KW-1185">Reference proteome</keyword>
<evidence type="ECO:0000313" key="1">
    <source>
        <dbReference type="EMBL" id="SFJ59237.1"/>
    </source>
</evidence>
<dbReference type="Gene3D" id="3.30.70.100">
    <property type="match status" value="1"/>
</dbReference>
<dbReference type="NCBIfam" id="TIGR02118">
    <property type="entry name" value="EthD family reductase"/>
    <property type="match status" value="1"/>
</dbReference>
<dbReference type="STRING" id="1121003.SAMN03080618_03401"/>
<dbReference type="Proteomes" id="UP000242763">
    <property type="component" value="Unassembled WGS sequence"/>
</dbReference>
<name>A0A1I3SPA5_9HYPH</name>
<protein>
    <recommendedName>
        <fullName evidence="3">EthD domain-containing protein</fullName>
    </recommendedName>
</protein>
<dbReference type="SUPFAM" id="SSF54909">
    <property type="entry name" value="Dimeric alpha+beta barrel"/>
    <property type="match status" value="1"/>
</dbReference>
<sequence>MIIRSALLEGTVAVASQPEFDRHMRETVVREIMTYPGIRRVVLRKLVQADEGANAAYMQFDLYFDSIAAMDEALASPVRQAVQTRIKAGMGPFSGRVTHVVSEVLEDQA</sequence>
<reference evidence="2" key="1">
    <citation type="submission" date="2016-10" db="EMBL/GenBank/DDBJ databases">
        <authorList>
            <person name="Varghese N."/>
            <person name="Submissions S."/>
        </authorList>
    </citation>
    <scope>NUCLEOTIDE SEQUENCE [LARGE SCALE GENOMIC DNA]</scope>
    <source>
        <strain evidence="2">DSM 21857</strain>
    </source>
</reference>
<dbReference type="InterPro" id="IPR009799">
    <property type="entry name" value="EthD_dom"/>
</dbReference>
<gene>
    <name evidence="1" type="ORF">SAMN03080618_03401</name>
</gene>
<evidence type="ECO:0000313" key="2">
    <source>
        <dbReference type="Proteomes" id="UP000242763"/>
    </source>
</evidence>